<keyword evidence="2" id="KW-1133">Transmembrane helix</keyword>
<dbReference type="Ensembl" id="ENSMMDT00005022162.1">
    <property type="protein sequence ID" value="ENSMMDP00005021675.1"/>
    <property type="gene ID" value="ENSMMDG00005010545.1"/>
</dbReference>
<keyword evidence="2" id="KW-0812">Transmembrane</keyword>
<dbReference type="InParanoid" id="A0A667XVH3"/>
<dbReference type="GeneTree" id="ENSGT00940000174767"/>
<dbReference type="Gene3D" id="1.20.120.20">
    <property type="entry name" value="Apolipoprotein"/>
    <property type="match status" value="1"/>
</dbReference>
<organism evidence="4 5">
    <name type="scientific">Myripristis murdjan</name>
    <name type="common">pinecone soldierfish</name>
    <dbReference type="NCBI Taxonomy" id="586833"/>
    <lineage>
        <taxon>Eukaryota</taxon>
        <taxon>Metazoa</taxon>
        <taxon>Chordata</taxon>
        <taxon>Craniata</taxon>
        <taxon>Vertebrata</taxon>
        <taxon>Euteleostomi</taxon>
        <taxon>Actinopterygii</taxon>
        <taxon>Neopterygii</taxon>
        <taxon>Teleostei</taxon>
        <taxon>Neoteleostei</taxon>
        <taxon>Acanthomorphata</taxon>
        <taxon>Holocentriformes</taxon>
        <taxon>Holocentridae</taxon>
        <taxon>Myripristis</taxon>
    </lineage>
</organism>
<feature type="transmembrane region" description="Helical" evidence="2">
    <location>
        <begin position="237"/>
        <end position="259"/>
    </location>
</feature>
<keyword evidence="1" id="KW-0175">Coiled coil</keyword>
<feature type="coiled-coil region" evidence="1">
    <location>
        <begin position="40"/>
        <end position="83"/>
    </location>
</feature>
<proteinExistence type="predicted"/>
<protein>
    <submittedName>
        <fullName evidence="4">Uncharacterized protein</fullName>
    </submittedName>
</protein>
<dbReference type="AlphaFoldDB" id="A0A667XVH3"/>
<dbReference type="SUPFAM" id="SSF58113">
    <property type="entry name" value="Apolipoprotein A-I"/>
    <property type="match status" value="1"/>
</dbReference>
<reference evidence="4" key="1">
    <citation type="submission" date="2019-06" db="EMBL/GenBank/DDBJ databases">
        <authorList>
            <consortium name="Wellcome Sanger Institute Data Sharing"/>
        </authorList>
    </citation>
    <scope>NUCLEOTIDE SEQUENCE [LARGE SCALE GENOMIC DNA]</scope>
</reference>
<dbReference type="PROSITE" id="PS51257">
    <property type="entry name" value="PROKAR_LIPOPROTEIN"/>
    <property type="match status" value="1"/>
</dbReference>
<feature type="chain" id="PRO_5025664496" evidence="3">
    <location>
        <begin position="19"/>
        <end position="288"/>
    </location>
</feature>
<evidence type="ECO:0000313" key="4">
    <source>
        <dbReference type="Ensembl" id="ENSMMDP00005021675.1"/>
    </source>
</evidence>
<accession>A0A667XVH3</accession>
<name>A0A667XVH3_9TELE</name>
<evidence type="ECO:0000256" key="1">
    <source>
        <dbReference type="SAM" id="Coils"/>
    </source>
</evidence>
<evidence type="ECO:0000256" key="3">
    <source>
        <dbReference type="SAM" id="SignalP"/>
    </source>
</evidence>
<keyword evidence="3" id="KW-0732">Signal</keyword>
<evidence type="ECO:0000313" key="5">
    <source>
        <dbReference type="Proteomes" id="UP000472263"/>
    </source>
</evidence>
<keyword evidence="2" id="KW-0472">Membrane</keyword>
<sequence>MKFMALALTLLLAVGCHAASMQSDADSQMDDSGPALIVFLEKVKNIVENALANLSDTDHEKFKDQLSNDLDMILNLIKNLTAEPYIYALSDLIKEATAAVHEFIHTEIHSLRTDLENRRINLNTVLWKHVNRILIKVNPIITEYARKHRAGIDALTAKLGPLVMEMITMLLTAQDDTREIMKPIGEALDKLDWSLQDLRTMVETYVAVQLREAITVVEQVYNEISNNLTEHLTLAEFAQIASIASIAVFAIVTVMNITLHYTAKSMQPREQGRFLGAALHACSTLQKC</sequence>
<reference evidence="4" key="2">
    <citation type="submission" date="2025-08" db="UniProtKB">
        <authorList>
            <consortium name="Ensembl"/>
        </authorList>
    </citation>
    <scope>IDENTIFICATION</scope>
</reference>
<reference evidence="4" key="3">
    <citation type="submission" date="2025-09" db="UniProtKB">
        <authorList>
            <consortium name="Ensembl"/>
        </authorList>
    </citation>
    <scope>IDENTIFICATION</scope>
</reference>
<dbReference type="Proteomes" id="UP000472263">
    <property type="component" value="Chromosome 13"/>
</dbReference>
<keyword evidence="5" id="KW-1185">Reference proteome</keyword>
<evidence type="ECO:0000256" key="2">
    <source>
        <dbReference type="SAM" id="Phobius"/>
    </source>
</evidence>
<feature type="signal peptide" evidence="3">
    <location>
        <begin position="1"/>
        <end position="18"/>
    </location>
</feature>